<evidence type="ECO:0000256" key="3">
    <source>
        <dbReference type="ARBA" id="ARBA00023237"/>
    </source>
</evidence>
<evidence type="ECO:0000256" key="1">
    <source>
        <dbReference type="ARBA" id="ARBA00004442"/>
    </source>
</evidence>
<keyword evidence="8" id="KW-1185">Reference proteome</keyword>
<comment type="subcellular location">
    <subcellularLocation>
        <location evidence="1">Cell outer membrane</location>
    </subcellularLocation>
</comment>
<dbReference type="InterPro" id="IPR036737">
    <property type="entry name" value="OmpA-like_sf"/>
</dbReference>
<dbReference type="PANTHER" id="PTHR30329:SF21">
    <property type="entry name" value="LIPOPROTEIN YIAD-RELATED"/>
    <property type="match status" value="1"/>
</dbReference>
<dbReference type="SUPFAM" id="SSF103088">
    <property type="entry name" value="OmpA-like"/>
    <property type="match status" value="1"/>
</dbReference>
<feature type="signal peptide" evidence="5">
    <location>
        <begin position="1"/>
        <end position="21"/>
    </location>
</feature>
<dbReference type="PRINTS" id="PR01021">
    <property type="entry name" value="OMPADOMAIN"/>
</dbReference>
<evidence type="ECO:0000313" key="8">
    <source>
        <dbReference type="Proteomes" id="UP001208690"/>
    </source>
</evidence>
<evidence type="ECO:0000256" key="5">
    <source>
        <dbReference type="SAM" id="SignalP"/>
    </source>
</evidence>
<accession>A0ABT3BDI2</accession>
<evidence type="ECO:0000313" key="7">
    <source>
        <dbReference type="EMBL" id="MCV3271633.1"/>
    </source>
</evidence>
<evidence type="ECO:0000256" key="4">
    <source>
        <dbReference type="PROSITE-ProRule" id="PRU00473"/>
    </source>
</evidence>
<evidence type="ECO:0000259" key="6">
    <source>
        <dbReference type="PROSITE" id="PS51123"/>
    </source>
</evidence>
<dbReference type="EMBL" id="JALIEB010000005">
    <property type="protein sequence ID" value="MCV3271633.1"/>
    <property type="molecule type" value="Genomic_DNA"/>
</dbReference>
<organism evidence="7 8">
    <name type="scientific">Roseobacter sinensis</name>
    <dbReference type="NCBI Taxonomy" id="2931391"/>
    <lineage>
        <taxon>Bacteria</taxon>
        <taxon>Pseudomonadati</taxon>
        <taxon>Pseudomonadota</taxon>
        <taxon>Alphaproteobacteria</taxon>
        <taxon>Rhodobacterales</taxon>
        <taxon>Roseobacteraceae</taxon>
        <taxon>Roseobacter</taxon>
    </lineage>
</organism>
<proteinExistence type="predicted"/>
<keyword evidence="3" id="KW-0998">Cell outer membrane</keyword>
<sequence>MTRARLLCTLAALVGAGAVPAAELTLPSAARMTVERATELDSFDAPLGPFSDGQVPARTLEGAVTRRAWRIDTGNLTSLQVMAPLREQIEALGYDIVFECTSSACGGFDFRFAIEVLPGPNMYVNIGSYRYLTAFKGPDDDPDETLTVLTSATAASAYVQVIHTATDAATPPVTSAAPVARPDLQPPEPEAPDLLRDGFVVLSDLDFDTGTTALGPGPFASLQELADLMEARPELRIALVGHTDTVGGLEPNIDLSRARAQAVRGRLVAQYQIDPARLDAEGMGYLAPVASNLTAEGRERNRRVEAIVLNTE</sequence>
<keyword evidence="2 4" id="KW-0472">Membrane</keyword>
<protein>
    <submittedName>
        <fullName evidence="7">OmpA family protein</fullName>
    </submittedName>
</protein>
<feature type="chain" id="PRO_5047018943" evidence="5">
    <location>
        <begin position="22"/>
        <end position="312"/>
    </location>
</feature>
<evidence type="ECO:0000256" key="2">
    <source>
        <dbReference type="ARBA" id="ARBA00023136"/>
    </source>
</evidence>
<dbReference type="Pfam" id="PF00691">
    <property type="entry name" value="OmpA"/>
    <property type="match status" value="1"/>
</dbReference>
<dbReference type="RefSeq" id="WP_263843959.1">
    <property type="nucleotide sequence ID" value="NZ_JALIEB010000005.1"/>
</dbReference>
<dbReference type="PANTHER" id="PTHR30329">
    <property type="entry name" value="STATOR ELEMENT OF FLAGELLAR MOTOR COMPLEX"/>
    <property type="match status" value="1"/>
</dbReference>
<feature type="domain" description="OmpA-like" evidence="6">
    <location>
        <begin position="194"/>
        <end position="312"/>
    </location>
</feature>
<dbReference type="InterPro" id="IPR006665">
    <property type="entry name" value="OmpA-like"/>
</dbReference>
<dbReference type="Proteomes" id="UP001208690">
    <property type="component" value="Unassembled WGS sequence"/>
</dbReference>
<dbReference type="CDD" id="cd07185">
    <property type="entry name" value="OmpA_C-like"/>
    <property type="match status" value="1"/>
</dbReference>
<dbReference type="InterPro" id="IPR006664">
    <property type="entry name" value="OMP_bac"/>
</dbReference>
<gene>
    <name evidence="7" type="ORF">MUB52_09350</name>
</gene>
<keyword evidence="5" id="KW-0732">Signal</keyword>
<name>A0ABT3BDI2_9RHOB</name>
<comment type="caution">
    <text evidence="7">The sequence shown here is derived from an EMBL/GenBank/DDBJ whole genome shotgun (WGS) entry which is preliminary data.</text>
</comment>
<dbReference type="PROSITE" id="PS51123">
    <property type="entry name" value="OMPA_2"/>
    <property type="match status" value="1"/>
</dbReference>
<dbReference type="Gene3D" id="3.30.1330.60">
    <property type="entry name" value="OmpA-like domain"/>
    <property type="match status" value="1"/>
</dbReference>
<reference evidence="7 8" key="1">
    <citation type="submission" date="2022-04" db="EMBL/GenBank/DDBJ databases">
        <title>Roseobacter sp. WL0113 is a bacterium isolated from neritic sediment.</title>
        <authorList>
            <person name="Wang L."/>
            <person name="He W."/>
            <person name="Zhang D.-F."/>
        </authorList>
    </citation>
    <scope>NUCLEOTIDE SEQUENCE [LARGE SCALE GENOMIC DNA]</scope>
    <source>
        <strain evidence="7 8">WL0113</strain>
    </source>
</reference>
<dbReference type="InterPro" id="IPR050330">
    <property type="entry name" value="Bact_OuterMem_StrucFunc"/>
</dbReference>